<dbReference type="SUPFAM" id="SSF51905">
    <property type="entry name" value="FAD/NAD(P)-binding domain"/>
    <property type="match status" value="1"/>
</dbReference>
<dbReference type="OrthoDB" id="202203at2759"/>
<sequence length="252" mass="27026">MVAELLERTTELAGELKYYFPNKSVTIVQSGDLPLNKVYAPQFRRAVDVRIRARGVELVFGEHLDETVPKDGMVTTRSGRKIPADLVVSSTGGTPATGFLSNIMPSILIPSGRVRTEHTLQVMSHPDIFCIGDAVDTEERPGLGKYQKHSKVVCANVLARVRGEPAKAVYGGSIETIGISMGKTGGAGYIGVLWGLVCPNWLIWFAKARTLGTRAARVHMGYGLMDSLRGTPISESPFTTVLRGAEGAAAAA</sequence>
<evidence type="ECO:0000259" key="5">
    <source>
        <dbReference type="Pfam" id="PF07992"/>
    </source>
</evidence>
<name>A0A4Y9XNU4_9AGAM</name>
<feature type="domain" description="FAD/NAD(P)-binding" evidence="5">
    <location>
        <begin position="11"/>
        <end position="138"/>
    </location>
</feature>
<proteinExistence type="inferred from homology"/>
<dbReference type="InterPro" id="IPR023753">
    <property type="entry name" value="FAD/NAD-binding_dom"/>
</dbReference>
<evidence type="ECO:0000313" key="6">
    <source>
        <dbReference type="EMBL" id="TFY51043.1"/>
    </source>
</evidence>
<dbReference type="STRING" id="205917.A0A4Y9XNU4"/>
<evidence type="ECO:0000256" key="4">
    <source>
        <dbReference type="ARBA" id="ARBA00023002"/>
    </source>
</evidence>
<evidence type="ECO:0000256" key="1">
    <source>
        <dbReference type="ARBA" id="ARBA00006442"/>
    </source>
</evidence>
<dbReference type="EMBL" id="SEOQ01001627">
    <property type="protein sequence ID" value="TFY51043.1"/>
    <property type="molecule type" value="Genomic_DNA"/>
</dbReference>
<dbReference type="PANTHER" id="PTHR43735">
    <property type="entry name" value="APOPTOSIS-INDUCING FACTOR 1"/>
    <property type="match status" value="1"/>
</dbReference>
<keyword evidence="4" id="KW-0560">Oxidoreductase</keyword>
<accession>A0A4Y9XNU4</accession>
<dbReference type="Gene3D" id="3.50.50.100">
    <property type="match status" value="1"/>
</dbReference>
<gene>
    <name evidence="6" type="ORF">EVG20_g11195</name>
</gene>
<dbReference type="Pfam" id="PF07992">
    <property type="entry name" value="Pyr_redox_2"/>
    <property type="match status" value="1"/>
</dbReference>
<evidence type="ECO:0000256" key="2">
    <source>
        <dbReference type="ARBA" id="ARBA00022630"/>
    </source>
</evidence>
<dbReference type="GO" id="GO:0005737">
    <property type="term" value="C:cytoplasm"/>
    <property type="evidence" value="ECO:0007669"/>
    <property type="project" value="TreeGrafter"/>
</dbReference>
<dbReference type="GO" id="GO:0004174">
    <property type="term" value="F:electron-transferring-flavoprotein dehydrogenase activity"/>
    <property type="evidence" value="ECO:0007669"/>
    <property type="project" value="TreeGrafter"/>
</dbReference>
<dbReference type="InterPro" id="IPR036188">
    <property type="entry name" value="FAD/NAD-bd_sf"/>
</dbReference>
<evidence type="ECO:0000313" key="7">
    <source>
        <dbReference type="Proteomes" id="UP000298327"/>
    </source>
</evidence>
<protein>
    <recommendedName>
        <fullName evidence="5">FAD/NAD(P)-binding domain-containing protein</fullName>
    </recommendedName>
</protein>
<reference evidence="6 7" key="1">
    <citation type="submission" date="2019-02" db="EMBL/GenBank/DDBJ databases">
        <title>Genome sequencing of the rare red list fungi Dentipellis fragilis.</title>
        <authorList>
            <person name="Buettner E."/>
            <person name="Kellner H."/>
        </authorList>
    </citation>
    <scope>NUCLEOTIDE SEQUENCE [LARGE SCALE GENOMIC DNA]</scope>
    <source>
        <strain evidence="6 7">DSM 105465</strain>
    </source>
</reference>
<dbReference type="PANTHER" id="PTHR43735:SF3">
    <property type="entry name" value="FERROPTOSIS SUPPRESSOR PROTEIN 1"/>
    <property type="match status" value="1"/>
</dbReference>
<keyword evidence="7" id="KW-1185">Reference proteome</keyword>
<comment type="similarity">
    <text evidence="1">Belongs to the FAD-dependent oxidoreductase family.</text>
</comment>
<comment type="caution">
    <text evidence="6">The sequence shown here is derived from an EMBL/GenBank/DDBJ whole genome shotgun (WGS) entry which is preliminary data.</text>
</comment>
<organism evidence="6 7">
    <name type="scientific">Dentipellis fragilis</name>
    <dbReference type="NCBI Taxonomy" id="205917"/>
    <lineage>
        <taxon>Eukaryota</taxon>
        <taxon>Fungi</taxon>
        <taxon>Dikarya</taxon>
        <taxon>Basidiomycota</taxon>
        <taxon>Agaricomycotina</taxon>
        <taxon>Agaricomycetes</taxon>
        <taxon>Russulales</taxon>
        <taxon>Hericiaceae</taxon>
        <taxon>Dentipellis</taxon>
    </lineage>
</organism>
<keyword evidence="3" id="KW-0274">FAD</keyword>
<dbReference type="GO" id="GO:0050660">
    <property type="term" value="F:flavin adenine dinucleotide binding"/>
    <property type="evidence" value="ECO:0007669"/>
    <property type="project" value="TreeGrafter"/>
</dbReference>
<dbReference type="AlphaFoldDB" id="A0A4Y9XNU4"/>
<dbReference type="Proteomes" id="UP000298327">
    <property type="component" value="Unassembled WGS sequence"/>
</dbReference>
<evidence type="ECO:0000256" key="3">
    <source>
        <dbReference type="ARBA" id="ARBA00022827"/>
    </source>
</evidence>
<keyword evidence="2" id="KW-0285">Flavoprotein</keyword>